<sequence>MMINLFDDNAWQSLRPLSFTRPVADLRVGILTIAEKWQKYLAAEYGYVTAPYLSVKYRPLNGAELYINGSICPDEALLEAILELQIGEALKKNDVLIAYKINATEIHHPEIHKQLHTKTYQETFVRVFVPEDVFRSNDVELRKDFALLTKGKTTAQLSGTNTFLGDNIFAEAGAEAECSTFNSLSGPIYIGENSQVWEGSHIRGSFALCNNSQVKMGAKIYGQTTIGPYSRVGGEINNAVIWGYSSKGHEGYLGNSVMGQWCNIGADSNNSNLKNNYADVKLWDYESERFRETGLQFCGLIMADHGKCGINTMFNTGTVAGVSANVFGDGFPKHFIPDFAWGGAGGFDVYNLQKMFETAEKVYERRNMRFDQVEKDILSAIFEMTKNYRSF</sequence>
<dbReference type="Proteomes" id="UP001214530">
    <property type="component" value="Chromosome"/>
</dbReference>
<dbReference type="InterPro" id="IPR050065">
    <property type="entry name" value="GlmU-like"/>
</dbReference>
<dbReference type="NCBIfam" id="TIGR03991">
    <property type="entry name" value="alt_bact_glmU"/>
    <property type="match status" value="1"/>
</dbReference>
<reference evidence="3" key="1">
    <citation type="submission" date="2023-03" db="EMBL/GenBank/DDBJ databases">
        <title>Andean soil-derived lignocellulolytic bacterial consortium as a source of novel taxa and putative plastic-active enzymes.</title>
        <authorList>
            <person name="Diaz-Garcia L."/>
            <person name="Chuvochina M."/>
            <person name="Feuerriegel G."/>
            <person name="Bunk B."/>
            <person name="Sproer C."/>
            <person name="Streit W.R."/>
            <person name="Rodriguez L.M."/>
            <person name="Overmann J."/>
            <person name="Jimenez D.J."/>
        </authorList>
    </citation>
    <scope>NUCLEOTIDE SEQUENCE</scope>
    <source>
        <strain evidence="3">MAG 3858</strain>
    </source>
</reference>
<dbReference type="GO" id="GO:0016779">
    <property type="term" value="F:nucleotidyltransferase activity"/>
    <property type="evidence" value="ECO:0007669"/>
    <property type="project" value="UniProtKB-ARBA"/>
</dbReference>
<dbReference type="AlphaFoldDB" id="A0AAJ5WBU0"/>
<dbReference type="InterPro" id="IPR023917">
    <property type="entry name" value="Bifunctiontional_GlmU_bac-type"/>
</dbReference>
<evidence type="ECO:0000313" key="4">
    <source>
        <dbReference type="Proteomes" id="UP001214530"/>
    </source>
</evidence>
<dbReference type="PANTHER" id="PTHR43584:SF9">
    <property type="entry name" value="TRANSFERASE HEXAPEPTIDE REPEAT CONTAINING PROTEIN"/>
    <property type="match status" value="1"/>
</dbReference>
<dbReference type="EMBL" id="CP119313">
    <property type="protein sequence ID" value="WEK20786.1"/>
    <property type="molecule type" value="Genomic_DNA"/>
</dbReference>
<evidence type="ECO:0000256" key="1">
    <source>
        <dbReference type="ARBA" id="ARBA00022679"/>
    </source>
</evidence>
<proteinExistence type="predicted"/>
<name>A0AAJ5WBU0_9SPHI</name>
<dbReference type="SUPFAM" id="SSF51161">
    <property type="entry name" value="Trimeric LpxA-like enzymes"/>
    <property type="match status" value="1"/>
</dbReference>
<evidence type="ECO:0000313" key="3">
    <source>
        <dbReference type="EMBL" id="WEK20786.1"/>
    </source>
</evidence>
<accession>A0AAJ5WBU0</accession>
<dbReference type="InterPro" id="IPR011004">
    <property type="entry name" value="Trimer_LpxA-like_sf"/>
</dbReference>
<dbReference type="GO" id="GO:0016746">
    <property type="term" value="F:acyltransferase activity"/>
    <property type="evidence" value="ECO:0007669"/>
    <property type="project" value="UniProtKB-KW"/>
</dbReference>
<protein>
    <submittedName>
        <fullName evidence="3">Sugar nucleotidyl transferase</fullName>
    </submittedName>
</protein>
<gene>
    <name evidence="3" type="ORF">P0Y49_06505</name>
</gene>
<dbReference type="PANTHER" id="PTHR43584">
    <property type="entry name" value="NUCLEOTIDYL TRANSFERASE"/>
    <property type="match status" value="1"/>
</dbReference>
<organism evidence="3 4">
    <name type="scientific">Candidatus Pedobacter colombiensis</name>
    <dbReference type="NCBI Taxonomy" id="3121371"/>
    <lineage>
        <taxon>Bacteria</taxon>
        <taxon>Pseudomonadati</taxon>
        <taxon>Bacteroidota</taxon>
        <taxon>Sphingobacteriia</taxon>
        <taxon>Sphingobacteriales</taxon>
        <taxon>Sphingobacteriaceae</taxon>
        <taxon>Pedobacter</taxon>
    </lineage>
</organism>
<keyword evidence="2" id="KW-0012">Acyltransferase</keyword>
<dbReference type="Pfam" id="PF13562">
    <property type="entry name" value="NTP_transf_4"/>
    <property type="match status" value="1"/>
</dbReference>
<dbReference type="Gene3D" id="2.160.10.10">
    <property type="entry name" value="Hexapeptide repeat proteins"/>
    <property type="match status" value="1"/>
</dbReference>
<evidence type="ECO:0000256" key="2">
    <source>
        <dbReference type="ARBA" id="ARBA00023315"/>
    </source>
</evidence>
<keyword evidence="1 3" id="KW-0808">Transferase</keyword>